<sequence>MMRTLNSQGSHSVESIHLSSPCRQCFGLPLLLNGEGLKMLVELNVDSEELNVPDDFRQNTQKKTDTREEEESLFV</sequence>
<evidence type="ECO:0000313" key="3">
    <source>
        <dbReference type="Proteomes" id="UP000031443"/>
    </source>
</evidence>
<feature type="compositionally biased region" description="Basic and acidic residues" evidence="1">
    <location>
        <begin position="54"/>
        <end position="66"/>
    </location>
</feature>
<name>M7AUQ7_CHEMY</name>
<proteinExistence type="predicted"/>
<dbReference type="AlphaFoldDB" id="M7AUQ7"/>
<organism evidence="2 3">
    <name type="scientific">Chelonia mydas</name>
    <name type="common">Green sea-turtle</name>
    <name type="synonym">Chelonia agassizi</name>
    <dbReference type="NCBI Taxonomy" id="8469"/>
    <lineage>
        <taxon>Eukaryota</taxon>
        <taxon>Metazoa</taxon>
        <taxon>Chordata</taxon>
        <taxon>Craniata</taxon>
        <taxon>Vertebrata</taxon>
        <taxon>Euteleostomi</taxon>
        <taxon>Archelosauria</taxon>
        <taxon>Testudinata</taxon>
        <taxon>Testudines</taxon>
        <taxon>Cryptodira</taxon>
        <taxon>Durocryptodira</taxon>
        <taxon>Americhelydia</taxon>
        <taxon>Chelonioidea</taxon>
        <taxon>Cheloniidae</taxon>
        <taxon>Chelonia</taxon>
    </lineage>
</organism>
<dbReference type="EMBL" id="KB558679">
    <property type="protein sequence ID" value="EMP29181.1"/>
    <property type="molecule type" value="Genomic_DNA"/>
</dbReference>
<keyword evidence="3" id="KW-1185">Reference proteome</keyword>
<dbReference type="Proteomes" id="UP000031443">
    <property type="component" value="Unassembled WGS sequence"/>
</dbReference>
<evidence type="ECO:0000313" key="2">
    <source>
        <dbReference type="EMBL" id="EMP29181.1"/>
    </source>
</evidence>
<feature type="region of interest" description="Disordered" evidence="1">
    <location>
        <begin position="51"/>
        <end position="75"/>
    </location>
</feature>
<evidence type="ECO:0000256" key="1">
    <source>
        <dbReference type="SAM" id="MobiDB-lite"/>
    </source>
</evidence>
<reference evidence="3" key="1">
    <citation type="journal article" date="2013" name="Nat. Genet.">
        <title>The draft genomes of soft-shell turtle and green sea turtle yield insights into the development and evolution of the turtle-specific body plan.</title>
        <authorList>
            <person name="Wang Z."/>
            <person name="Pascual-Anaya J."/>
            <person name="Zadissa A."/>
            <person name="Li W."/>
            <person name="Niimura Y."/>
            <person name="Huang Z."/>
            <person name="Li C."/>
            <person name="White S."/>
            <person name="Xiong Z."/>
            <person name="Fang D."/>
            <person name="Wang B."/>
            <person name="Ming Y."/>
            <person name="Chen Y."/>
            <person name="Zheng Y."/>
            <person name="Kuraku S."/>
            <person name="Pignatelli M."/>
            <person name="Herrero J."/>
            <person name="Beal K."/>
            <person name="Nozawa M."/>
            <person name="Li Q."/>
            <person name="Wang J."/>
            <person name="Zhang H."/>
            <person name="Yu L."/>
            <person name="Shigenobu S."/>
            <person name="Wang J."/>
            <person name="Liu J."/>
            <person name="Flicek P."/>
            <person name="Searle S."/>
            <person name="Wang J."/>
            <person name="Kuratani S."/>
            <person name="Yin Y."/>
            <person name="Aken B."/>
            <person name="Zhang G."/>
            <person name="Irie N."/>
        </authorList>
    </citation>
    <scope>NUCLEOTIDE SEQUENCE [LARGE SCALE GENOMIC DNA]</scope>
</reference>
<accession>M7AUQ7</accession>
<protein>
    <submittedName>
        <fullName evidence="2">Uncharacterized protein</fullName>
    </submittedName>
</protein>
<gene>
    <name evidence="2" type="ORF">UY3_13761</name>
</gene>